<keyword evidence="1" id="KW-0472">Membrane</keyword>
<dbReference type="EMBL" id="BAAAPN010000032">
    <property type="protein sequence ID" value="GAA1753845.1"/>
    <property type="molecule type" value="Genomic_DNA"/>
</dbReference>
<feature type="transmembrane region" description="Helical" evidence="1">
    <location>
        <begin position="57"/>
        <end position="73"/>
    </location>
</feature>
<keyword evidence="1" id="KW-0812">Transmembrane</keyword>
<sequence length="125" mass="14245">MSAPVFDLTPLTREAASERRIIIKTFDFNRLNFQVALMALPVAALVASISMIVLGKYAVFVFVAVEFGVFWLVRGRSRKGLHLTNLQRLRDKRKVKDGFYIGDTPFNPDASTWERLLHYDTTPDP</sequence>
<dbReference type="Proteomes" id="UP001501475">
    <property type="component" value="Unassembled WGS sequence"/>
</dbReference>
<keyword evidence="3" id="KW-1185">Reference proteome</keyword>
<comment type="caution">
    <text evidence="2">The sequence shown here is derived from an EMBL/GenBank/DDBJ whole genome shotgun (WGS) entry which is preliminary data.</text>
</comment>
<name>A0ABP4WJJ7_9MICO</name>
<evidence type="ECO:0000313" key="2">
    <source>
        <dbReference type="EMBL" id="GAA1753845.1"/>
    </source>
</evidence>
<protein>
    <submittedName>
        <fullName evidence="2">Uncharacterized protein</fullName>
    </submittedName>
</protein>
<dbReference type="RefSeq" id="WP_344063556.1">
    <property type="nucleotide sequence ID" value="NZ_BAAAPN010000032.1"/>
</dbReference>
<evidence type="ECO:0000313" key="3">
    <source>
        <dbReference type="Proteomes" id="UP001501475"/>
    </source>
</evidence>
<reference evidence="3" key="1">
    <citation type="journal article" date="2019" name="Int. J. Syst. Evol. Microbiol.">
        <title>The Global Catalogue of Microorganisms (GCM) 10K type strain sequencing project: providing services to taxonomists for standard genome sequencing and annotation.</title>
        <authorList>
            <consortium name="The Broad Institute Genomics Platform"/>
            <consortium name="The Broad Institute Genome Sequencing Center for Infectious Disease"/>
            <person name="Wu L."/>
            <person name="Ma J."/>
        </authorList>
    </citation>
    <scope>NUCLEOTIDE SEQUENCE [LARGE SCALE GENOMIC DNA]</scope>
    <source>
        <strain evidence="3">JCM 15591</strain>
    </source>
</reference>
<proteinExistence type="predicted"/>
<evidence type="ECO:0000256" key="1">
    <source>
        <dbReference type="SAM" id="Phobius"/>
    </source>
</evidence>
<feature type="transmembrane region" description="Helical" evidence="1">
    <location>
        <begin position="31"/>
        <end position="51"/>
    </location>
</feature>
<keyword evidence="1" id="KW-1133">Transmembrane helix</keyword>
<accession>A0ABP4WJJ7</accession>
<organism evidence="2 3">
    <name type="scientific">Nostocoides vanveenii</name>
    <dbReference type="NCBI Taxonomy" id="330835"/>
    <lineage>
        <taxon>Bacteria</taxon>
        <taxon>Bacillati</taxon>
        <taxon>Actinomycetota</taxon>
        <taxon>Actinomycetes</taxon>
        <taxon>Micrococcales</taxon>
        <taxon>Intrasporangiaceae</taxon>
        <taxon>Nostocoides</taxon>
    </lineage>
</organism>
<gene>
    <name evidence="2" type="ORF">GCM10009810_12120</name>
</gene>